<dbReference type="Proteomes" id="UP000814033">
    <property type="component" value="Unassembled WGS sequence"/>
</dbReference>
<accession>A0ACB8R4H7</accession>
<sequence>MRRFGTPASKHRGTPTPPASPRTRRGRAFFVVISGHAIGVTNNWLEASLATSGAAGSIQQGFDTWDSALAHWEAFGPQDFHSGENVFSGDRGNGEPAYYRGTPLLSLTPHMGPYTPAVNPETMTPAPFAALTPPPALAPSAVLTPPPALTPSPPPMPGSMPPLVTPTAPGSSATHRRLYPLLPAHDIDFNPPPPPPPSYCAPDRSTSDILRVSPRSPASEPYPFVTPSLRHTAVSRPQGPSANLQTPSVAGSTGVPADHARMPLSPRSHGSHSSSNLDLHIASHPAAVGQHNDYEVRVRMMGWQEEQAPSAFDSPNRRSEARDSQFQSPTRNSPMTRNHPTPATVPAAPQPASPRPAAPRPAARRPAARRPAARRPAAPHGRPMPATMPTAPQPATPRSPSPIWIDPSVSSWIATNAGIQQRSHATSPSTLGSVSSVSTLSTMAFAGGSNVAPAEVNGAPGETEVAPGETEEEHIRRLETAPLGDMFFAIANGRLEGVYEGPWSNVQQYVSAYRGALFRGFYERGLADDCLHGLVSLRTGGSQNIPHLTIPRYKCAPSCENFLTIELRPMVPDTQERLGLAGKCKGRDALNKSRLKDYQNRYNNIKRVGRRKVSKVKRQDREKVLRDDDVVKFNEQYAYATHIVYKSCEKDPLLTPFMQEQERALWRRCQVIENDLRADGDDDCNWIPKYIQALESLKAEVLQHALSVVERGVENLETGSAAIHGQRCLVSAVHQEIELHRQGVHAVAGDEMNPGEGPGNVDRNGGSEQPTAGPRGSGSEEETQDRDRAPNKPPRTPRVLPSSCVSLPLPLSPL</sequence>
<feature type="non-terminal residue" evidence="1">
    <location>
        <position position="814"/>
    </location>
</feature>
<evidence type="ECO:0000313" key="1">
    <source>
        <dbReference type="EMBL" id="KAI0038708.1"/>
    </source>
</evidence>
<gene>
    <name evidence="1" type="ORF">FA95DRAFT_1660089</name>
</gene>
<keyword evidence="2" id="KW-1185">Reference proteome</keyword>
<name>A0ACB8R4H7_9AGAM</name>
<evidence type="ECO:0000313" key="2">
    <source>
        <dbReference type="Proteomes" id="UP000814033"/>
    </source>
</evidence>
<comment type="caution">
    <text evidence="1">The sequence shown here is derived from an EMBL/GenBank/DDBJ whole genome shotgun (WGS) entry which is preliminary data.</text>
</comment>
<reference evidence="1" key="1">
    <citation type="submission" date="2021-02" db="EMBL/GenBank/DDBJ databases">
        <authorList>
            <consortium name="DOE Joint Genome Institute"/>
            <person name="Ahrendt S."/>
            <person name="Looney B.P."/>
            <person name="Miyauchi S."/>
            <person name="Morin E."/>
            <person name="Drula E."/>
            <person name="Courty P.E."/>
            <person name="Chicoki N."/>
            <person name="Fauchery L."/>
            <person name="Kohler A."/>
            <person name="Kuo A."/>
            <person name="Labutti K."/>
            <person name="Pangilinan J."/>
            <person name="Lipzen A."/>
            <person name="Riley R."/>
            <person name="Andreopoulos W."/>
            <person name="He G."/>
            <person name="Johnson J."/>
            <person name="Barry K.W."/>
            <person name="Grigoriev I.V."/>
            <person name="Nagy L."/>
            <person name="Hibbett D."/>
            <person name="Henrissat B."/>
            <person name="Matheny P.B."/>
            <person name="Labbe J."/>
            <person name="Martin F."/>
        </authorList>
    </citation>
    <scope>NUCLEOTIDE SEQUENCE</scope>
    <source>
        <strain evidence="1">FP105234-sp</strain>
    </source>
</reference>
<dbReference type="EMBL" id="MU276432">
    <property type="protein sequence ID" value="KAI0038708.1"/>
    <property type="molecule type" value="Genomic_DNA"/>
</dbReference>
<reference evidence="1" key="2">
    <citation type="journal article" date="2022" name="New Phytol.">
        <title>Evolutionary transition to the ectomycorrhizal habit in the genomes of a hyperdiverse lineage of mushroom-forming fungi.</title>
        <authorList>
            <person name="Looney B."/>
            <person name="Miyauchi S."/>
            <person name="Morin E."/>
            <person name="Drula E."/>
            <person name="Courty P.E."/>
            <person name="Kohler A."/>
            <person name="Kuo A."/>
            <person name="LaButti K."/>
            <person name="Pangilinan J."/>
            <person name="Lipzen A."/>
            <person name="Riley R."/>
            <person name="Andreopoulos W."/>
            <person name="He G."/>
            <person name="Johnson J."/>
            <person name="Nolan M."/>
            <person name="Tritt A."/>
            <person name="Barry K.W."/>
            <person name="Grigoriev I.V."/>
            <person name="Nagy L.G."/>
            <person name="Hibbett D."/>
            <person name="Henrissat B."/>
            <person name="Matheny P.B."/>
            <person name="Labbe J."/>
            <person name="Martin F.M."/>
        </authorList>
    </citation>
    <scope>NUCLEOTIDE SEQUENCE</scope>
    <source>
        <strain evidence="1">FP105234-sp</strain>
    </source>
</reference>
<proteinExistence type="predicted"/>
<protein>
    <submittedName>
        <fullName evidence="1">Uncharacterized protein</fullName>
    </submittedName>
</protein>
<organism evidence="1 2">
    <name type="scientific">Auriscalpium vulgare</name>
    <dbReference type="NCBI Taxonomy" id="40419"/>
    <lineage>
        <taxon>Eukaryota</taxon>
        <taxon>Fungi</taxon>
        <taxon>Dikarya</taxon>
        <taxon>Basidiomycota</taxon>
        <taxon>Agaricomycotina</taxon>
        <taxon>Agaricomycetes</taxon>
        <taxon>Russulales</taxon>
        <taxon>Auriscalpiaceae</taxon>
        <taxon>Auriscalpium</taxon>
    </lineage>
</organism>